<keyword evidence="7 9" id="KW-0975">Bacterial flagellum</keyword>
<dbReference type="InterPro" id="IPR000527">
    <property type="entry name" value="Flag_Lring"/>
</dbReference>
<evidence type="ECO:0000256" key="1">
    <source>
        <dbReference type="ARBA" id="ARBA00002591"/>
    </source>
</evidence>
<dbReference type="GO" id="GO:0009427">
    <property type="term" value="C:bacterial-type flagellum basal body, distal rod, L ring"/>
    <property type="evidence" value="ECO:0007669"/>
    <property type="project" value="InterPro"/>
</dbReference>
<evidence type="ECO:0000256" key="8">
    <source>
        <dbReference type="ARBA" id="ARBA00023237"/>
    </source>
</evidence>
<dbReference type="GO" id="GO:0071973">
    <property type="term" value="P:bacterial-type flagellum-dependent cell motility"/>
    <property type="evidence" value="ECO:0007669"/>
    <property type="project" value="InterPro"/>
</dbReference>
<dbReference type="PROSITE" id="PS51257">
    <property type="entry name" value="PROKAR_LIPOPROTEIN"/>
    <property type="match status" value="1"/>
</dbReference>
<keyword evidence="11" id="KW-0969">Cilium</keyword>
<dbReference type="AlphaFoldDB" id="A0A4Z0CDR5"/>
<dbReference type="Pfam" id="PF02107">
    <property type="entry name" value="FlgH"/>
    <property type="match status" value="1"/>
</dbReference>
<evidence type="ECO:0000313" key="11">
    <source>
        <dbReference type="EMBL" id="TFZ08379.1"/>
    </source>
</evidence>
<sequence>MTNLFARSSGFLSAALMAGCAVVSTPPVEMHAVPPVPVTQAAMPAPTPGAIFQAASHRPLFEDRRARLVGDTLTIQIEETLNASQQSTSKYDRSGKTESSVSALPFGILQGSRMGKLGVGGESATSGSGDGKTNSTNTFSGVITVTVAQVMPNGNLLVAGEKQIGVNQNVDVLRFSGVVNPVNIRAGNVVSSTQVAEARLEQRGRGDVGRVQGMGWLSRFFLSVAPV</sequence>
<reference evidence="11 12" key="1">
    <citation type="submission" date="2019-03" db="EMBL/GenBank/DDBJ databases">
        <title>Ramlibacter sp. 18x22-1, whole genome shotgun sequence.</title>
        <authorList>
            <person name="Zhang X."/>
            <person name="Feng G."/>
            <person name="Zhu H."/>
        </authorList>
    </citation>
    <scope>NUCLEOTIDE SEQUENCE [LARGE SCALE GENOMIC DNA]</scope>
    <source>
        <strain evidence="11 12">18x22-1</strain>
    </source>
</reference>
<keyword evidence="9" id="KW-0449">Lipoprotein</keyword>
<organism evidence="11 12">
    <name type="scientific">Ramlibacter humi</name>
    <dbReference type="NCBI Taxonomy" id="2530451"/>
    <lineage>
        <taxon>Bacteria</taxon>
        <taxon>Pseudomonadati</taxon>
        <taxon>Pseudomonadota</taxon>
        <taxon>Betaproteobacteria</taxon>
        <taxon>Burkholderiales</taxon>
        <taxon>Comamonadaceae</taxon>
        <taxon>Ramlibacter</taxon>
    </lineage>
</organism>
<keyword evidence="11" id="KW-0966">Cell projection</keyword>
<dbReference type="EMBL" id="SMLK01000001">
    <property type="protein sequence ID" value="TFZ08379.1"/>
    <property type="molecule type" value="Genomic_DNA"/>
</dbReference>
<gene>
    <name evidence="9" type="primary">flgH</name>
    <name evidence="11" type="ORF">EZ216_04280</name>
</gene>
<dbReference type="PRINTS" id="PR01008">
    <property type="entry name" value="FLGLRINGFLGH"/>
</dbReference>
<evidence type="ECO:0000256" key="7">
    <source>
        <dbReference type="ARBA" id="ARBA00023143"/>
    </source>
</evidence>
<comment type="function">
    <text evidence="1 9">Assembles around the rod to form the L-ring and probably protects the motor/basal body from shearing forces during rotation.</text>
</comment>
<evidence type="ECO:0000256" key="6">
    <source>
        <dbReference type="ARBA" id="ARBA00023136"/>
    </source>
</evidence>
<dbReference type="PANTHER" id="PTHR34933:SF3">
    <property type="entry name" value="FLAGELLAR L-RING PROTEIN"/>
    <property type="match status" value="1"/>
</dbReference>
<evidence type="ECO:0000313" key="12">
    <source>
        <dbReference type="Proteomes" id="UP000297839"/>
    </source>
</evidence>
<dbReference type="GO" id="GO:0009279">
    <property type="term" value="C:cell outer membrane"/>
    <property type="evidence" value="ECO:0007669"/>
    <property type="project" value="UniProtKB-SubCell"/>
</dbReference>
<dbReference type="RefSeq" id="WP_135248315.1">
    <property type="nucleotide sequence ID" value="NZ_SMLK01000001.1"/>
</dbReference>
<evidence type="ECO:0000256" key="10">
    <source>
        <dbReference type="SAM" id="SignalP"/>
    </source>
</evidence>
<dbReference type="Proteomes" id="UP000297839">
    <property type="component" value="Unassembled WGS sequence"/>
</dbReference>
<keyword evidence="12" id="KW-1185">Reference proteome</keyword>
<comment type="subcellular location">
    <subcellularLocation>
        <location evidence="9">Cell outer membrane</location>
        <topology evidence="9">Lipid-anchor</topology>
    </subcellularLocation>
    <subcellularLocation>
        <location evidence="9">Bacterial flagellum basal body</location>
    </subcellularLocation>
    <subcellularLocation>
        <location evidence="2">Membrane</location>
    </subcellularLocation>
</comment>
<comment type="similarity">
    <text evidence="3 9">Belongs to the FlgH family.</text>
</comment>
<comment type="caution">
    <text evidence="11">The sequence shown here is derived from an EMBL/GenBank/DDBJ whole genome shotgun (WGS) entry which is preliminary data.</text>
</comment>
<keyword evidence="8 9" id="KW-0998">Cell outer membrane</keyword>
<comment type="subunit">
    <text evidence="4 9">The basal body constitutes a major portion of the flagellar organelle and consists of four rings (L,P,S, and M) mounted on a central rod.</text>
</comment>
<keyword evidence="11" id="KW-0282">Flagellum</keyword>
<evidence type="ECO:0000256" key="9">
    <source>
        <dbReference type="HAMAP-Rule" id="MF_00415"/>
    </source>
</evidence>
<evidence type="ECO:0000256" key="5">
    <source>
        <dbReference type="ARBA" id="ARBA00022729"/>
    </source>
</evidence>
<keyword evidence="5 9" id="KW-0732">Signal</keyword>
<keyword evidence="6 9" id="KW-0472">Membrane</keyword>
<dbReference type="PANTHER" id="PTHR34933">
    <property type="entry name" value="FLAGELLAR L-RING PROTEIN"/>
    <property type="match status" value="1"/>
</dbReference>
<evidence type="ECO:0000256" key="2">
    <source>
        <dbReference type="ARBA" id="ARBA00004370"/>
    </source>
</evidence>
<evidence type="ECO:0000256" key="4">
    <source>
        <dbReference type="ARBA" id="ARBA00011439"/>
    </source>
</evidence>
<name>A0A4Z0CDR5_9BURK</name>
<dbReference type="HAMAP" id="MF_00415">
    <property type="entry name" value="FlgH"/>
    <property type="match status" value="1"/>
</dbReference>
<feature type="signal peptide" evidence="10">
    <location>
        <begin position="1"/>
        <end position="23"/>
    </location>
</feature>
<dbReference type="OrthoDB" id="9789463at2"/>
<protein>
    <recommendedName>
        <fullName evidence="9">Flagellar L-ring protein</fullName>
    </recommendedName>
    <alternativeName>
        <fullName evidence="9">Basal body L-ring protein</fullName>
    </alternativeName>
</protein>
<accession>A0A4Z0CDR5</accession>
<proteinExistence type="inferred from homology"/>
<evidence type="ECO:0000256" key="3">
    <source>
        <dbReference type="ARBA" id="ARBA00006929"/>
    </source>
</evidence>
<feature type="chain" id="PRO_5021491864" description="Flagellar L-ring protein" evidence="10">
    <location>
        <begin position="24"/>
        <end position="227"/>
    </location>
</feature>
<dbReference type="GO" id="GO:0003774">
    <property type="term" value="F:cytoskeletal motor activity"/>
    <property type="evidence" value="ECO:0007669"/>
    <property type="project" value="InterPro"/>
</dbReference>